<gene>
    <name evidence="1" type="ORF">DA73_0400001980</name>
</gene>
<name>A0A8S9SV39_9CYAN</name>
<evidence type="ECO:0008006" key="3">
    <source>
        <dbReference type="Google" id="ProtNLM"/>
    </source>
</evidence>
<dbReference type="Proteomes" id="UP000029738">
    <property type="component" value="Unassembled WGS sequence"/>
</dbReference>
<evidence type="ECO:0000313" key="1">
    <source>
        <dbReference type="EMBL" id="KAF3884381.1"/>
    </source>
</evidence>
<accession>A0A8S9SV39</accession>
<dbReference type="AlphaFoldDB" id="A0A8S9SV39"/>
<protein>
    <recommendedName>
        <fullName evidence="3">RHS repeat-associated core domain-containing protein</fullName>
    </recommendedName>
</protein>
<organism evidence="1 2">
    <name type="scientific">Tolypothrix bouteillei VB521301</name>
    <dbReference type="NCBI Taxonomy" id="1479485"/>
    <lineage>
        <taxon>Bacteria</taxon>
        <taxon>Bacillati</taxon>
        <taxon>Cyanobacteriota</taxon>
        <taxon>Cyanophyceae</taxon>
        <taxon>Nostocales</taxon>
        <taxon>Tolypothrichaceae</taxon>
        <taxon>Tolypothrix</taxon>
    </lineage>
</organism>
<comment type="caution">
    <text evidence="1">The sequence shown here is derived from an EMBL/GenBank/DDBJ whole genome shotgun (WGS) entry which is preliminary data.</text>
</comment>
<dbReference type="RefSeq" id="WP_167844603.1">
    <property type="nucleotide sequence ID" value="NZ_JHEG04000001.1"/>
</dbReference>
<proteinExistence type="predicted"/>
<dbReference type="Gene3D" id="2.180.10.10">
    <property type="entry name" value="RHS repeat-associated core"/>
    <property type="match status" value="1"/>
</dbReference>
<sequence length="381" mass="43351">MTYQTADYTETPQYNGNIASLSWRAPLGTYRDIQGYHFTYDAANRLKSAPFWERTSGSPTMTDKYSESNINYNLNGNITQYYRRGLTTGTTYALIDQMVYYYDANNPDRLNRVLDLANATNRPYGFKPKGSGSFYYGYDNAGNLTSDEHKDMTVAYNALNLPDVFTFTNVTPNNKIEIVYNAAGEKLEKQVYTGATLSTHKRYVMGIEYTGANLEAIYHAEGRIVAIGGGVFQYEYTLKDHLGNSRVSFAANGTAIQLLQENHYYPFGMEMKGAWIAQSGTENGYQYNGKELNEDWGLNWSDYGARWYDASIGNYRSVVFRSWIGNYRNSAATSRIFCVLVYCSVFLCLLIDRQLTHLYTAINNDWQCIACLIEFIISCFN</sequence>
<dbReference type="EMBL" id="JHEG04000001">
    <property type="protein sequence ID" value="KAF3884381.1"/>
    <property type="molecule type" value="Genomic_DNA"/>
</dbReference>
<reference evidence="1" key="2">
    <citation type="submission" date="2019-11" db="EMBL/GenBank/DDBJ databases">
        <title>Improved Assembly of Tolypothrix boutellei genome.</title>
        <authorList>
            <person name="Sarangi A.N."/>
            <person name="Mukherjee M."/>
            <person name="Ghosh S."/>
            <person name="Singh D."/>
            <person name="Das A."/>
            <person name="Kant S."/>
            <person name="Prusty A."/>
            <person name="Tripathy S."/>
        </authorList>
    </citation>
    <scope>NUCLEOTIDE SEQUENCE</scope>
    <source>
        <strain evidence="1">VB521301</strain>
    </source>
</reference>
<evidence type="ECO:0000313" key="2">
    <source>
        <dbReference type="Proteomes" id="UP000029738"/>
    </source>
</evidence>
<reference evidence="1" key="1">
    <citation type="journal article" date="2015" name="Genome Announc.">
        <title>Draft Genome Sequence of Tolypothrix boutellei Strain VB521301.</title>
        <authorList>
            <person name="Chandrababunaidu M.M."/>
            <person name="Singh D."/>
            <person name="Sen D."/>
            <person name="Bhan S."/>
            <person name="Das S."/>
            <person name="Gupta A."/>
            <person name="Adhikary S.P."/>
            <person name="Tripathy S."/>
        </authorList>
    </citation>
    <scope>NUCLEOTIDE SEQUENCE</scope>
    <source>
        <strain evidence="1">VB521301</strain>
    </source>
</reference>
<keyword evidence="2" id="KW-1185">Reference proteome</keyword>